<name>A0A382Y9C7_9ZZZZ</name>
<dbReference type="EMBL" id="UINC01173951">
    <property type="protein sequence ID" value="SVD79834.1"/>
    <property type="molecule type" value="Genomic_DNA"/>
</dbReference>
<dbReference type="Pfam" id="PF08352">
    <property type="entry name" value="oligo_HPY"/>
    <property type="match status" value="1"/>
</dbReference>
<keyword evidence="3" id="KW-0067">ATP-binding</keyword>
<sequence length="107" mass="11910">MVMYAGKVVETGDLRPLFANPSHPYTKALMASVPSMEHAHVDKLYSIEGQPPALFDLPVGCRFANRCEFVDEKCIAEYPPMYGSEDGHTADCWRLEGDWKKVGEATS</sequence>
<evidence type="ECO:0000259" key="4">
    <source>
        <dbReference type="Pfam" id="PF08352"/>
    </source>
</evidence>
<gene>
    <name evidence="5" type="ORF">METZ01_LOCUS432688</name>
</gene>
<dbReference type="GO" id="GO:0005524">
    <property type="term" value="F:ATP binding"/>
    <property type="evidence" value="ECO:0007669"/>
    <property type="project" value="UniProtKB-KW"/>
</dbReference>
<evidence type="ECO:0000256" key="2">
    <source>
        <dbReference type="ARBA" id="ARBA00022741"/>
    </source>
</evidence>
<evidence type="ECO:0000313" key="5">
    <source>
        <dbReference type="EMBL" id="SVD79834.1"/>
    </source>
</evidence>
<evidence type="ECO:0000256" key="3">
    <source>
        <dbReference type="ARBA" id="ARBA00022840"/>
    </source>
</evidence>
<keyword evidence="1" id="KW-0813">Transport</keyword>
<keyword evidence="2" id="KW-0547">Nucleotide-binding</keyword>
<dbReference type="SUPFAM" id="SSF52540">
    <property type="entry name" value="P-loop containing nucleoside triphosphate hydrolases"/>
    <property type="match status" value="1"/>
</dbReference>
<evidence type="ECO:0000256" key="1">
    <source>
        <dbReference type="ARBA" id="ARBA00022448"/>
    </source>
</evidence>
<proteinExistence type="predicted"/>
<dbReference type="GO" id="GO:0015833">
    <property type="term" value="P:peptide transport"/>
    <property type="evidence" value="ECO:0007669"/>
    <property type="project" value="InterPro"/>
</dbReference>
<dbReference type="InterPro" id="IPR013563">
    <property type="entry name" value="Oligopep_ABC_C"/>
</dbReference>
<organism evidence="5">
    <name type="scientific">marine metagenome</name>
    <dbReference type="NCBI Taxonomy" id="408172"/>
    <lineage>
        <taxon>unclassified sequences</taxon>
        <taxon>metagenomes</taxon>
        <taxon>ecological metagenomes</taxon>
    </lineage>
</organism>
<reference evidence="5" key="1">
    <citation type="submission" date="2018-05" db="EMBL/GenBank/DDBJ databases">
        <authorList>
            <person name="Lanie J.A."/>
            <person name="Ng W.-L."/>
            <person name="Kazmierczak K.M."/>
            <person name="Andrzejewski T.M."/>
            <person name="Davidsen T.M."/>
            <person name="Wayne K.J."/>
            <person name="Tettelin H."/>
            <person name="Glass J.I."/>
            <person name="Rusch D."/>
            <person name="Podicherti R."/>
            <person name="Tsui H.-C.T."/>
            <person name="Winkler M.E."/>
        </authorList>
    </citation>
    <scope>NUCLEOTIDE SEQUENCE</scope>
</reference>
<dbReference type="PANTHER" id="PTHR43067">
    <property type="entry name" value="OLIGOPEPTIDE/DIPEPTIDE ABC TRANSPORTER, ATPASE SUBUNIT"/>
    <property type="match status" value="1"/>
</dbReference>
<dbReference type="PANTHER" id="PTHR43067:SF3">
    <property type="entry name" value="MALTOSE ABC TRANSPORTER, ATP-BINDING PROTEIN"/>
    <property type="match status" value="1"/>
</dbReference>
<dbReference type="Gene3D" id="3.40.50.300">
    <property type="entry name" value="P-loop containing nucleotide triphosphate hydrolases"/>
    <property type="match status" value="1"/>
</dbReference>
<dbReference type="AlphaFoldDB" id="A0A382Y9C7"/>
<dbReference type="NCBIfam" id="TIGR01727">
    <property type="entry name" value="oligo_HPY"/>
    <property type="match status" value="1"/>
</dbReference>
<dbReference type="InterPro" id="IPR027417">
    <property type="entry name" value="P-loop_NTPase"/>
</dbReference>
<accession>A0A382Y9C7</accession>
<protein>
    <recommendedName>
        <fullName evidence="4">Oligopeptide/dipeptide ABC transporter C-terminal domain-containing protein</fullName>
    </recommendedName>
</protein>
<feature type="domain" description="Oligopeptide/dipeptide ABC transporter C-terminal" evidence="4">
    <location>
        <begin position="9"/>
        <end position="74"/>
    </location>
</feature>